<dbReference type="PANTHER" id="PTHR43212">
    <property type="entry name" value="QUERCETIN 2,3-DIOXYGENASE"/>
    <property type="match status" value="1"/>
</dbReference>
<feature type="binding site" evidence="2">
    <location>
        <position position="103"/>
    </location>
    <ligand>
        <name>Fe cation</name>
        <dbReference type="ChEBI" id="CHEBI:24875"/>
    </ligand>
</feature>
<feature type="binding site" evidence="2">
    <location>
        <position position="57"/>
    </location>
    <ligand>
        <name>Fe cation</name>
        <dbReference type="ChEBI" id="CHEBI:24875"/>
    </ligand>
</feature>
<keyword evidence="7" id="KW-1185">Reference proteome</keyword>
<evidence type="ECO:0000256" key="3">
    <source>
        <dbReference type="RuleBase" id="RU003457"/>
    </source>
</evidence>
<reference evidence="6 7" key="1">
    <citation type="submission" date="2022-02" db="EMBL/GenBank/DDBJ databases">
        <title>Paenibacillus sp. MBLB1776 Whole Genome Shotgun Sequencing.</title>
        <authorList>
            <person name="Hwang C.Y."/>
            <person name="Cho E.-S."/>
            <person name="Seo M.-J."/>
        </authorList>
    </citation>
    <scope>NUCLEOTIDE SEQUENCE [LARGE SCALE GENOMIC DNA]</scope>
    <source>
        <strain evidence="6 7">MBLB1776</strain>
    </source>
</reference>
<protein>
    <submittedName>
        <fullName evidence="6">Pirin family protein</fullName>
    </submittedName>
</protein>
<dbReference type="PIRSF" id="PIRSF006232">
    <property type="entry name" value="Pirin"/>
    <property type="match status" value="1"/>
</dbReference>
<dbReference type="InterPro" id="IPR014710">
    <property type="entry name" value="RmlC-like_jellyroll"/>
</dbReference>
<evidence type="ECO:0000256" key="1">
    <source>
        <dbReference type="ARBA" id="ARBA00008416"/>
    </source>
</evidence>
<dbReference type="KEGG" id="paun:MJA45_21300"/>
<dbReference type="Pfam" id="PF02678">
    <property type="entry name" value="Pirin"/>
    <property type="match status" value="1"/>
</dbReference>
<dbReference type="Pfam" id="PF17954">
    <property type="entry name" value="Pirin_C_2"/>
    <property type="match status" value="1"/>
</dbReference>
<evidence type="ECO:0000259" key="5">
    <source>
        <dbReference type="Pfam" id="PF17954"/>
    </source>
</evidence>
<feature type="domain" description="Pirin N-terminal" evidence="4">
    <location>
        <begin position="12"/>
        <end position="117"/>
    </location>
</feature>
<evidence type="ECO:0000259" key="4">
    <source>
        <dbReference type="Pfam" id="PF02678"/>
    </source>
</evidence>
<evidence type="ECO:0000256" key="2">
    <source>
        <dbReference type="PIRSR" id="PIRSR006232-1"/>
    </source>
</evidence>
<feature type="domain" description="Quercetin 2,3-dioxygenase C-terminal cupin" evidence="5">
    <location>
        <begin position="146"/>
        <end position="231"/>
    </location>
</feature>
<organism evidence="6 7">
    <name type="scientific">Paenibacillus aurantius</name>
    <dbReference type="NCBI Taxonomy" id="2918900"/>
    <lineage>
        <taxon>Bacteria</taxon>
        <taxon>Bacillati</taxon>
        <taxon>Bacillota</taxon>
        <taxon>Bacilli</taxon>
        <taxon>Bacillales</taxon>
        <taxon>Paenibacillaceae</taxon>
        <taxon>Paenibacillus</taxon>
    </lineage>
</organism>
<feature type="binding site" evidence="2">
    <location>
        <position position="59"/>
    </location>
    <ligand>
        <name>Fe cation</name>
        <dbReference type="ChEBI" id="CHEBI:24875"/>
    </ligand>
</feature>
<keyword evidence="2" id="KW-0479">Metal-binding</keyword>
<name>A0AA96RGK4_9BACL</name>
<sequence length="232" mass="26003">MINLYPASSRYSADHGWLKSNFSFSFADYYDPSNTEFGPMRVLNDDEIAGHRGFGAHPHREMEIVSIVLQGKLKHEDSTGRTAITGFGEVQRMSAGTGIIHSETNPGEEEVHLMQMWFTPEEKGLEPSYETTRYDVEAMKNALLPVVSKNPGENVARIHQDMTIYLSDLEARQSIGFQQPAGRRIFVFVIEGTLAINEQHVLGRRDSARITETPELTLSSEGGARFMLIDLP</sequence>
<dbReference type="InterPro" id="IPR011051">
    <property type="entry name" value="RmlC_Cupin_sf"/>
</dbReference>
<accession>A0AA96RGK4</accession>
<dbReference type="InterPro" id="IPR012093">
    <property type="entry name" value="Pirin"/>
</dbReference>
<feature type="binding site" evidence="2">
    <location>
        <position position="101"/>
    </location>
    <ligand>
        <name>Fe cation</name>
        <dbReference type="ChEBI" id="CHEBI:24875"/>
    </ligand>
</feature>
<dbReference type="AlphaFoldDB" id="A0AA96RGK4"/>
<evidence type="ECO:0000313" key="6">
    <source>
        <dbReference type="EMBL" id="WNQ10139.1"/>
    </source>
</evidence>
<dbReference type="RefSeq" id="WP_315603913.1">
    <property type="nucleotide sequence ID" value="NZ_CP130318.1"/>
</dbReference>
<gene>
    <name evidence="6" type="ORF">MJA45_21300</name>
</gene>
<dbReference type="Gene3D" id="2.60.120.10">
    <property type="entry name" value="Jelly Rolls"/>
    <property type="match status" value="2"/>
</dbReference>
<dbReference type="GO" id="GO:0046872">
    <property type="term" value="F:metal ion binding"/>
    <property type="evidence" value="ECO:0007669"/>
    <property type="project" value="UniProtKB-KW"/>
</dbReference>
<dbReference type="InterPro" id="IPR003829">
    <property type="entry name" value="Pirin_N_dom"/>
</dbReference>
<dbReference type="CDD" id="cd02910">
    <property type="entry name" value="cupin_Yhhw_N"/>
    <property type="match status" value="1"/>
</dbReference>
<proteinExistence type="inferred from homology"/>
<comment type="similarity">
    <text evidence="1 3">Belongs to the pirin family.</text>
</comment>
<evidence type="ECO:0000313" key="7">
    <source>
        <dbReference type="Proteomes" id="UP001305702"/>
    </source>
</evidence>
<dbReference type="PANTHER" id="PTHR43212:SF3">
    <property type="entry name" value="QUERCETIN 2,3-DIOXYGENASE"/>
    <property type="match status" value="1"/>
</dbReference>
<dbReference type="Proteomes" id="UP001305702">
    <property type="component" value="Chromosome"/>
</dbReference>
<keyword evidence="2" id="KW-0408">Iron</keyword>
<dbReference type="EMBL" id="CP130318">
    <property type="protein sequence ID" value="WNQ10139.1"/>
    <property type="molecule type" value="Genomic_DNA"/>
</dbReference>
<comment type="cofactor">
    <cofactor evidence="2">
        <name>Fe cation</name>
        <dbReference type="ChEBI" id="CHEBI:24875"/>
    </cofactor>
    <text evidence="2">Binds 1 Fe cation per subunit.</text>
</comment>
<dbReference type="SUPFAM" id="SSF51182">
    <property type="entry name" value="RmlC-like cupins"/>
    <property type="match status" value="1"/>
</dbReference>
<dbReference type="InterPro" id="IPR041602">
    <property type="entry name" value="Quercetinase_C"/>
</dbReference>